<dbReference type="RefSeq" id="XP_022093065.1">
    <property type="nucleotide sequence ID" value="XM_022237373.1"/>
</dbReference>
<dbReference type="Proteomes" id="UP000694845">
    <property type="component" value="Unplaced"/>
</dbReference>
<dbReference type="OrthoDB" id="10263265at2759"/>
<name>A0A8B7YKW1_ACAPL</name>
<dbReference type="InterPro" id="IPR043898">
    <property type="entry name" value="FANCL_d2"/>
</dbReference>
<dbReference type="InterPro" id="IPR016135">
    <property type="entry name" value="UBQ-conjugating_enzyme/RWD"/>
</dbReference>
<feature type="domain" description="FANCL C-terminal" evidence="2">
    <location>
        <begin position="355"/>
        <end position="423"/>
    </location>
</feature>
<feature type="domain" description="FANCL UBC-like" evidence="4">
    <location>
        <begin position="248"/>
        <end position="344"/>
    </location>
</feature>
<dbReference type="InterPro" id="IPR043003">
    <property type="entry name" value="FANCL_d3_sf"/>
</dbReference>
<dbReference type="FunFam" id="3.10.110.20:FF:000001">
    <property type="entry name" value="E3 ubiquitin-protein ligase FANCL"/>
    <property type="match status" value="1"/>
</dbReference>
<dbReference type="Gene3D" id="3.10.110.20">
    <property type="entry name" value="RWD domain-like"/>
    <property type="match status" value="1"/>
</dbReference>
<dbReference type="GO" id="GO:0043240">
    <property type="term" value="C:Fanconi anaemia nuclear complex"/>
    <property type="evidence" value="ECO:0007669"/>
    <property type="project" value="InterPro"/>
</dbReference>
<dbReference type="SUPFAM" id="SSF57850">
    <property type="entry name" value="RING/U-box"/>
    <property type="match status" value="1"/>
</dbReference>
<dbReference type="InterPro" id="IPR026850">
    <property type="entry name" value="FANCL_C"/>
</dbReference>
<sequence>MHSRGKKDGGPIKRQTFSISCENLQANSMFLSHSGLGEAAKCIMAAQKQSREVFEICPRLVPLNQQQTCWEGLICVKGNELHLRIELPKDGDHRKARLFGDWSLNQHLRSYRHLIGQRLLNTPDLATFLSELKNILEHTMEHHSEASKAQPGVTMATRCSQVIHDVARLGWEKLSSIDSSFSSLQLICQGPGGSKHYITVHLDAQHPIVAPTCSTDLPGETFELLWTHQSTLADIYRQFEGSLAKYREFWDTVAEIDNQTWVLEPERPKPSDTSRRIALGNNSSIQVTVDPLYPRMLPEFKFLGADHVINPMREKLNANLKAWDPGRSLLSNLKALLDIHFPSPQSSRREDFNEECGICYSYRLEGAIPDRACDNPQCNKPFHYSCLYEWLCCLPTSHQTMSKFGFNTIFGKCPYCEEPVKIKRENNR</sequence>
<proteinExistence type="predicted"/>
<dbReference type="InterPro" id="IPR026848">
    <property type="entry name" value="Fancl"/>
</dbReference>
<accession>A0A8B7YKW1</accession>
<dbReference type="GO" id="GO:0036297">
    <property type="term" value="P:interstrand cross-link repair"/>
    <property type="evidence" value="ECO:0007669"/>
    <property type="project" value="InterPro"/>
</dbReference>
<dbReference type="InterPro" id="IPR019162">
    <property type="entry name" value="FancL_WD-rpt_cont_dom"/>
</dbReference>
<evidence type="ECO:0000313" key="5">
    <source>
        <dbReference type="Proteomes" id="UP000694845"/>
    </source>
</evidence>
<dbReference type="CDD" id="cd23786">
    <property type="entry name" value="ELF_FANCL"/>
    <property type="match status" value="1"/>
</dbReference>
<dbReference type="Gene3D" id="3.30.40.10">
    <property type="entry name" value="Zinc/RING finger domain, C3HC4 (zinc finger)"/>
    <property type="match status" value="1"/>
</dbReference>
<organism evidence="5 6">
    <name type="scientific">Acanthaster planci</name>
    <name type="common">Crown-of-thorns starfish</name>
    <dbReference type="NCBI Taxonomy" id="133434"/>
    <lineage>
        <taxon>Eukaryota</taxon>
        <taxon>Metazoa</taxon>
        <taxon>Echinodermata</taxon>
        <taxon>Eleutherozoa</taxon>
        <taxon>Asterozoa</taxon>
        <taxon>Asteroidea</taxon>
        <taxon>Valvatacea</taxon>
        <taxon>Valvatida</taxon>
        <taxon>Acanthasteridae</taxon>
        <taxon>Acanthaster</taxon>
    </lineage>
</organism>
<evidence type="ECO:0000259" key="2">
    <source>
        <dbReference type="Pfam" id="PF11793"/>
    </source>
</evidence>
<feature type="domain" description="FANCL UBC-like" evidence="3">
    <location>
        <begin position="160"/>
        <end position="246"/>
    </location>
</feature>
<dbReference type="AlphaFoldDB" id="A0A8B7YKW1"/>
<dbReference type="InterPro" id="IPR044037">
    <property type="entry name" value="FANCL_d3"/>
</dbReference>
<dbReference type="GeneID" id="110980564"/>
<feature type="domain" description="Fanconi anemia complex subunit FancL WD-repeat containing" evidence="1">
    <location>
        <begin position="52"/>
        <end position="137"/>
    </location>
</feature>
<keyword evidence="5" id="KW-1185">Reference proteome</keyword>
<dbReference type="Pfam" id="PF18891">
    <property type="entry name" value="FANCL_d3"/>
    <property type="match status" value="1"/>
</dbReference>
<protein>
    <submittedName>
        <fullName evidence="6">E3 ubiquitin-protein ligase FANCL-like isoform X1</fullName>
    </submittedName>
</protein>
<evidence type="ECO:0000313" key="6">
    <source>
        <dbReference type="RefSeq" id="XP_022093065.1"/>
    </source>
</evidence>
<dbReference type="Pfam" id="PF09765">
    <property type="entry name" value="FANCL_d1"/>
    <property type="match status" value="1"/>
</dbReference>
<dbReference type="CDD" id="cd16490">
    <property type="entry name" value="RING-CH-C4HC3_FANCL"/>
    <property type="match status" value="1"/>
</dbReference>
<gene>
    <name evidence="6" type="primary">LOC110980564</name>
</gene>
<evidence type="ECO:0000259" key="4">
    <source>
        <dbReference type="Pfam" id="PF18891"/>
    </source>
</evidence>
<dbReference type="GO" id="GO:0006513">
    <property type="term" value="P:protein monoubiquitination"/>
    <property type="evidence" value="ECO:0007669"/>
    <property type="project" value="TreeGrafter"/>
</dbReference>
<evidence type="ECO:0000259" key="3">
    <source>
        <dbReference type="Pfam" id="PF18890"/>
    </source>
</evidence>
<dbReference type="Pfam" id="PF18890">
    <property type="entry name" value="FANCL_d2"/>
    <property type="match status" value="1"/>
</dbReference>
<dbReference type="SMART" id="SM01197">
    <property type="entry name" value="FANCL_C"/>
    <property type="match status" value="1"/>
</dbReference>
<dbReference type="CDD" id="cd23831">
    <property type="entry name" value="DRWD-N_FANCL"/>
    <property type="match status" value="1"/>
</dbReference>
<dbReference type="InterPro" id="IPR013083">
    <property type="entry name" value="Znf_RING/FYVE/PHD"/>
</dbReference>
<dbReference type="PANTHER" id="PTHR13206">
    <property type="entry name" value="UBIQUITIN LIGASE PROTEIN PHF9 FANCONI ANEMIA GROUP L PROTEIN"/>
    <property type="match status" value="1"/>
</dbReference>
<evidence type="ECO:0000259" key="1">
    <source>
        <dbReference type="Pfam" id="PF09765"/>
    </source>
</evidence>
<reference evidence="6" key="1">
    <citation type="submission" date="2025-08" db="UniProtKB">
        <authorList>
            <consortium name="RefSeq"/>
        </authorList>
    </citation>
    <scope>IDENTIFICATION</scope>
</reference>
<dbReference type="KEGG" id="aplc:110980564"/>
<dbReference type="Gene3D" id="3.10.110.10">
    <property type="entry name" value="Ubiquitin Conjugating Enzyme"/>
    <property type="match status" value="1"/>
</dbReference>
<dbReference type="PANTHER" id="PTHR13206:SF0">
    <property type="entry name" value="E3 UBIQUITIN-PROTEIN LIGASE FANCL"/>
    <property type="match status" value="1"/>
</dbReference>
<dbReference type="Pfam" id="PF11793">
    <property type="entry name" value="FANCL_C"/>
    <property type="match status" value="1"/>
</dbReference>
<dbReference type="CDD" id="cd23832">
    <property type="entry name" value="DRWD-C_FANCL"/>
    <property type="match status" value="1"/>
</dbReference>
<dbReference type="GO" id="GO:0061630">
    <property type="term" value="F:ubiquitin protein ligase activity"/>
    <property type="evidence" value="ECO:0007669"/>
    <property type="project" value="TreeGrafter"/>
</dbReference>